<evidence type="ECO:0000256" key="1">
    <source>
        <dbReference type="SAM" id="Phobius"/>
    </source>
</evidence>
<feature type="transmembrane region" description="Helical" evidence="1">
    <location>
        <begin position="265"/>
        <end position="286"/>
    </location>
</feature>
<feature type="transmembrane region" description="Helical" evidence="1">
    <location>
        <begin position="175"/>
        <end position="204"/>
    </location>
</feature>
<feature type="transmembrane region" description="Helical" evidence="1">
    <location>
        <begin position="75"/>
        <end position="102"/>
    </location>
</feature>
<reference evidence="2 3" key="2">
    <citation type="journal article" date="2016" name="Genome Announc.">
        <title>Draft Genome Sequence of a Versatile Hydrocarbon-Degrading Bacterium, Rhodococcus pyridinivorans Strain KG-16, Collected from Oil Fields in India.</title>
        <authorList>
            <person name="Aggarwal R.K."/>
            <person name="Dawar C."/>
            <person name="Phanindranath R."/>
            <person name="Mutnuri L."/>
            <person name="Dayal A.M."/>
        </authorList>
    </citation>
    <scope>NUCLEOTIDE SEQUENCE [LARGE SCALE GENOMIC DNA]</scope>
    <source>
        <strain evidence="2 3">KG-16</strain>
    </source>
</reference>
<feature type="transmembrane region" description="Helical" evidence="1">
    <location>
        <begin position="36"/>
        <end position="54"/>
    </location>
</feature>
<dbReference type="InterPro" id="IPR030802">
    <property type="entry name" value="Permease_MalE"/>
</dbReference>
<reference evidence="3" key="1">
    <citation type="submission" date="2015-01" db="EMBL/GenBank/DDBJ databases">
        <title>Draft genome sequence of Rhodococcus pyridinivorans strain KG-16, a hydrocarbon-degrading bacterium.</title>
        <authorList>
            <person name="Aggarwal R.K."/>
            <person name="Dawar C."/>
        </authorList>
    </citation>
    <scope>NUCLEOTIDE SEQUENCE [LARGE SCALE GENOMIC DNA]</scope>
    <source>
        <strain evidence="3">KG-16</strain>
    </source>
</reference>
<proteinExistence type="predicted"/>
<protein>
    <submittedName>
        <fullName evidence="2">ABC transporter permease</fullName>
    </submittedName>
</protein>
<dbReference type="AlphaFoldDB" id="A0A0V9UGY0"/>
<dbReference type="PANTHER" id="PTHR30188:SF13">
    <property type="entry name" value="CONSERVED HYPOTHETICAL INTEGRAL MEMBRANE PROTEIN YRBE3B"/>
    <property type="match status" value="1"/>
</dbReference>
<dbReference type="Proteomes" id="UP000053060">
    <property type="component" value="Unassembled WGS sequence"/>
</dbReference>
<keyword evidence="1" id="KW-0812">Transmembrane</keyword>
<sequence length="294" mass="30659">MSATRSGSVATPSPYRPRGLRWTRHAGRAWNPIESLGLYLHFVVVSFRGIGHALRRNRRQTVAIFTDLTWGNGRAVIVGGGVAPVLAILGIVAGAMVGLVGFSALDMLGMGPLTGAMSALANPRELAPLIAAIGFAAQAGCRITAEVGAMRISEEIDALEAQAIDSIPYVVSTRLIAAVGAVVPSYLIALALGFAATGATVTVVQGQGSGAYDHYFHMFTEPIDLIYSLVKVIVFVLVVTLVHAYQGYHASGGPEGVGIASGRAIRASLVLIVTTDMVLTLVMWGLDATISFSG</sequence>
<evidence type="ECO:0000313" key="3">
    <source>
        <dbReference type="Proteomes" id="UP000053060"/>
    </source>
</evidence>
<accession>A0A0V9UGY0</accession>
<dbReference type="PATRIC" id="fig|1441730.3.peg.4038"/>
<dbReference type="EMBL" id="AZXY01000010">
    <property type="protein sequence ID" value="KSZ57262.1"/>
    <property type="molecule type" value="Genomic_DNA"/>
</dbReference>
<keyword evidence="1" id="KW-0472">Membrane</keyword>
<dbReference type="Pfam" id="PF02405">
    <property type="entry name" value="MlaE"/>
    <property type="match status" value="1"/>
</dbReference>
<keyword evidence="1" id="KW-1133">Transmembrane helix</keyword>
<dbReference type="PANTHER" id="PTHR30188">
    <property type="entry name" value="ABC TRANSPORTER PERMEASE PROTEIN-RELATED"/>
    <property type="match status" value="1"/>
</dbReference>
<dbReference type="GO" id="GO:0043190">
    <property type="term" value="C:ATP-binding cassette (ABC) transporter complex"/>
    <property type="evidence" value="ECO:0007669"/>
    <property type="project" value="InterPro"/>
</dbReference>
<gene>
    <name evidence="2" type="ORF">Z045_19335</name>
</gene>
<dbReference type="RefSeq" id="WP_060653283.1">
    <property type="nucleotide sequence ID" value="NZ_AZXY01000010.1"/>
</dbReference>
<dbReference type="GO" id="GO:0005548">
    <property type="term" value="F:phospholipid transporter activity"/>
    <property type="evidence" value="ECO:0007669"/>
    <property type="project" value="TreeGrafter"/>
</dbReference>
<evidence type="ECO:0000313" key="2">
    <source>
        <dbReference type="EMBL" id="KSZ57262.1"/>
    </source>
</evidence>
<organism evidence="2 3">
    <name type="scientific">Rhodococcus pyridinivorans KG-16</name>
    <dbReference type="NCBI Taxonomy" id="1441730"/>
    <lineage>
        <taxon>Bacteria</taxon>
        <taxon>Bacillati</taxon>
        <taxon>Actinomycetota</taxon>
        <taxon>Actinomycetes</taxon>
        <taxon>Mycobacteriales</taxon>
        <taxon>Nocardiaceae</taxon>
        <taxon>Rhodococcus</taxon>
    </lineage>
</organism>
<name>A0A0V9UGY0_9NOCA</name>
<comment type="caution">
    <text evidence="2">The sequence shown here is derived from an EMBL/GenBank/DDBJ whole genome shotgun (WGS) entry which is preliminary data.</text>
</comment>
<feature type="transmembrane region" description="Helical" evidence="1">
    <location>
        <begin position="225"/>
        <end position="245"/>
    </location>
</feature>